<dbReference type="STRING" id="93222.NA29_15215"/>
<evidence type="ECO:0000256" key="2">
    <source>
        <dbReference type="ARBA" id="ARBA00022801"/>
    </source>
</evidence>
<reference evidence="4 5" key="1">
    <citation type="submission" date="2017-06" db="EMBL/GenBank/DDBJ databases">
        <authorList>
            <consortium name="Pathogen Informatics"/>
        </authorList>
    </citation>
    <scope>NUCLEOTIDE SEQUENCE [LARGE SCALE GENOMIC DNA]</scope>
    <source>
        <strain evidence="4 5">NCTC13161</strain>
    </source>
</reference>
<dbReference type="GO" id="GO:0005737">
    <property type="term" value="C:cytoplasm"/>
    <property type="evidence" value="ECO:0007669"/>
    <property type="project" value="TreeGrafter"/>
</dbReference>
<dbReference type="GO" id="GO:0046872">
    <property type="term" value="F:metal ion binding"/>
    <property type="evidence" value="ECO:0007669"/>
    <property type="project" value="UniProtKB-KW"/>
</dbReference>
<name>A0A239SJ28_9BURK</name>
<sequence>MDMRNQRDATHVEPAAVSVNIPSDFSRIDVPARLKAQLLFMREVDALKETWRNTLLITGKRFENDAEHSWEMALMATVLAEYAPQGTQIPRVMLMLLIHDLVEIDAGDTYAYDAVAAQDQHEREQAAAERIFNLLPVDQAKSYRALWEEFEARETVDARFARAMDRLQPLLHSYHTHGRVWAERSIKASQVRKLMHVIGDASPALGELADRMIADAIDSGFLEEN</sequence>
<dbReference type="PANTHER" id="PTHR11845:SF13">
    <property type="entry name" value="5'-DEOXYNUCLEOTIDASE HDDC2"/>
    <property type="match status" value="1"/>
</dbReference>
<organism evidence="4 5">
    <name type="scientific">Pandoraea sputorum</name>
    <dbReference type="NCBI Taxonomy" id="93222"/>
    <lineage>
        <taxon>Bacteria</taxon>
        <taxon>Pseudomonadati</taxon>
        <taxon>Pseudomonadota</taxon>
        <taxon>Betaproteobacteria</taxon>
        <taxon>Burkholderiales</taxon>
        <taxon>Burkholderiaceae</taxon>
        <taxon>Pandoraea</taxon>
    </lineage>
</organism>
<gene>
    <name evidence="4" type="ORF">SAMEA4530655_02199</name>
</gene>
<proteinExistence type="predicted"/>
<dbReference type="Pfam" id="PF13023">
    <property type="entry name" value="HD_3"/>
    <property type="match status" value="1"/>
</dbReference>
<dbReference type="GO" id="GO:0002953">
    <property type="term" value="F:5'-deoxynucleotidase activity"/>
    <property type="evidence" value="ECO:0007669"/>
    <property type="project" value="InterPro"/>
</dbReference>
<evidence type="ECO:0000313" key="4">
    <source>
        <dbReference type="EMBL" id="SNU84878.1"/>
    </source>
</evidence>
<evidence type="ECO:0000259" key="3">
    <source>
        <dbReference type="Pfam" id="PF13023"/>
    </source>
</evidence>
<dbReference type="SUPFAM" id="SSF109604">
    <property type="entry name" value="HD-domain/PDEase-like"/>
    <property type="match status" value="1"/>
</dbReference>
<dbReference type="Proteomes" id="UP000215126">
    <property type="component" value="Chromosome 1"/>
</dbReference>
<dbReference type="EMBL" id="LT906435">
    <property type="protein sequence ID" value="SNU84878.1"/>
    <property type="molecule type" value="Genomic_DNA"/>
</dbReference>
<dbReference type="RefSeq" id="WP_224786769.1">
    <property type="nucleotide sequence ID" value="NZ_CABPRX010000002.1"/>
</dbReference>
<keyword evidence="5" id="KW-1185">Reference proteome</keyword>
<dbReference type="AlphaFoldDB" id="A0A239SJ28"/>
<evidence type="ECO:0000313" key="5">
    <source>
        <dbReference type="Proteomes" id="UP000215126"/>
    </source>
</evidence>
<feature type="domain" description="HD" evidence="3">
    <location>
        <begin position="44"/>
        <end position="196"/>
    </location>
</feature>
<evidence type="ECO:0000256" key="1">
    <source>
        <dbReference type="ARBA" id="ARBA00022723"/>
    </source>
</evidence>
<dbReference type="Gene3D" id="1.10.3210.10">
    <property type="entry name" value="Hypothetical protein af1432"/>
    <property type="match status" value="1"/>
</dbReference>
<dbReference type="PANTHER" id="PTHR11845">
    <property type="entry name" value="5'-DEOXYNUCLEOTIDASE HDDC2"/>
    <property type="match status" value="1"/>
</dbReference>
<dbReference type="InterPro" id="IPR039356">
    <property type="entry name" value="YfbR/HDDC2"/>
</dbReference>
<keyword evidence="2" id="KW-0378">Hydrolase</keyword>
<dbReference type="GeneID" id="88094845"/>
<dbReference type="InterPro" id="IPR006674">
    <property type="entry name" value="HD_domain"/>
</dbReference>
<protein>
    <recommendedName>
        <fullName evidence="3">HD domain-containing protein</fullName>
    </recommendedName>
</protein>
<accession>A0A239SJ28</accession>
<keyword evidence="1" id="KW-0479">Metal-binding</keyword>